<evidence type="ECO:0000313" key="2">
    <source>
        <dbReference type="Proteomes" id="UP000316541"/>
    </source>
</evidence>
<reference evidence="1 2" key="1">
    <citation type="submission" date="2019-07" db="EMBL/GenBank/DDBJ databases">
        <title>Microbispora hainanensis DSM 45428.</title>
        <authorList>
            <person name="Thawai C."/>
        </authorList>
    </citation>
    <scope>NUCLEOTIDE SEQUENCE [LARGE SCALE GENOMIC DNA]</scope>
    <source>
        <strain evidence="1 2">DSM 45428</strain>
    </source>
</reference>
<organism evidence="1 2">
    <name type="scientific">Microbispora hainanensis</name>
    <dbReference type="NCBI Taxonomy" id="568844"/>
    <lineage>
        <taxon>Bacteria</taxon>
        <taxon>Bacillati</taxon>
        <taxon>Actinomycetota</taxon>
        <taxon>Actinomycetes</taxon>
        <taxon>Streptosporangiales</taxon>
        <taxon>Streptosporangiaceae</taxon>
        <taxon>Microbispora</taxon>
    </lineage>
</organism>
<proteinExistence type="predicted"/>
<comment type="caution">
    <text evidence="1">The sequence shown here is derived from an EMBL/GenBank/DDBJ whole genome shotgun (WGS) entry which is preliminary data.</text>
</comment>
<dbReference type="RefSeq" id="WP_142623903.1">
    <property type="nucleotide sequence ID" value="NZ_VIRM01000051.1"/>
</dbReference>
<dbReference type="AlphaFoldDB" id="A0A544YIN7"/>
<sequence length="153" mass="17002">MGVLYDYFRAATDDEAADVFDWPAGPTCPPPGVEPKDSAELTNIDPYVMMGTLEALLTGSRYEDITARPRHSAPLRFSEDGGQGVLTVTDEFTSALAAATDDRIRAVAQPWSETQEFWGHADPADLAELLHDLRDLAVRATRHRHHLYCWMSL</sequence>
<dbReference type="Proteomes" id="UP000316541">
    <property type="component" value="Unassembled WGS sequence"/>
</dbReference>
<accession>A0A544YIN7</accession>
<dbReference type="EMBL" id="VIRM01000051">
    <property type="protein sequence ID" value="TQS16606.1"/>
    <property type="molecule type" value="Genomic_DNA"/>
</dbReference>
<evidence type="ECO:0008006" key="3">
    <source>
        <dbReference type="Google" id="ProtNLM"/>
    </source>
</evidence>
<evidence type="ECO:0000313" key="1">
    <source>
        <dbReference type="EMBL" id="TQS16606.1"/>
    </source>
</evidence>
<protein>
    <recommendedName>
        <fullName evidence="3">DUF1877 family protein</fullName>
    </recommendedName>
</protein>
<gene>
    <name evidence="1" type="ORF">FLX08_31495</name>
</gene>
<name>A0A544YIN7_9ACTN</name>